<dbReference type="PROSITE" id="PS50937">
    <property type="entry name" value="HTH_MERR_2"/>
    <property type="match status" value="1"/>
</dbReference>
<keyword evidence="4" id="KW-0804">Transcription</keyword>
<dbReference type="SMART" id="SM00422">
    <property type="entry name" value="HTH_MERR"/>
    <property type="match status" value="1"/>
</dbReference>
<sequence length="149" mass="16542">MKSSDETHPSSTMTIGTVAERFGLATHVLRHWEAMGLLVPDRDGNGHRRYGQDDLFRVAAILRAKEAGLGLEDIHAMITADGPLKRRKVLKEQRTALEQVMAAAQAQLELVQCALDCDHDDFTTCPHFRQMTADTIGVHVPRHIPVHTA</sequence>
<organism evidence="6 7">
    <name type="scientific">Streptomyces chattanoogensis</name>
    <dbReference type="NCBI Taxonomy" id="66876"/>
    <lineage>
        <taxon>Bacteria</taxon>
        <taxon>Bacillati</taxon>
        <taxon>Actinomycetota</taxon>
        <taxon>Actinomycetes</taxon>
        <taxon>Kitasatosporales</taxon>
        <taxon>Streptomycetaceae</taxon>
        <taxon>Streptomyces</taxon>
    </lineage>
</organism>
<dbReference type="InterPro" id="IPR047057">
    <property type="entry name" value="MerR_fam"/>
</dbReference>
<dbReference type="PANTHER" id="PTHR30204">
    <property type="entry name" value="REDOX-CYCLING DRUG-SENSING TRANSCRIPTIONAL ACTIVATOR SOXR"/>
    <property type="match status" value="1"/>
</dbReference>
<dbReference type="InterPro" id="IPR009061">
    <property type="entry name" value="DNA-bd_dom_put_sf"/>
</dbReference>
<dbReference type="InterPro" id="IPR000551">
    <property type="entry name" value="MerR-type_HTH_dom"/>
</dbReference>
<evidence type="ECO:0000256" key="2">
    <source>
        <dbReference type="ARBA" id="ARBA00023015"/>
    </source>
</evidence>
<accession>A0A0N0H181</accession>
<dbReference type="Proteomes" id="UP000037982">
    <property type="component" value="Unassembled WGS sequence"/>
</dbReference>
<dbReference type="PANTHER" id="PTHR30204:SF69">
    <property type="entry name" value="MERR-FAMILY TRANSCRIPTIONAL REGULATOR"/>
    <property type="match status" value="1"/>
</dbReference>
<evidence type="ECO:0000259" key="5">
    <source>
        <dbReference type="PROSITE" id="PS50937"/>
    </source>
</evidence>
<keyword evidence="1" id="KW-0678">Repressor</keyword>
<dbReference type="EMBL" id="LGKG01000101">
    <property type="protein sequence ID" value="KPC64271.1"/>
    <property type="molecule type" value="Genomic_DNA"/>
</dbReference>
<dbReference type="GO" id="GO:0003677">
    <property type="term" value="F:DNA binding"/>
    <property type="evidence" value="ECO:0007669"/>
    <property type="project" value="UniProtKB-KW"/>
</dbReference>
<keyword evidence="7" id="KW-1185">Reference proteome</keyword>
<feature type="domain" description="HTH merR-type" evidence="5">
    <location>
        <begin position="12"/>
        <end position="80"/>
    </location>
</feature>
<dbReference type="CDD" id="cd00592">
    <property type="entry name" value="HTH_MerR-like"/>
    <property type="match status" value="1"/>
</dbReference>
<keyword evidence="2" id="KW-0805">Transcription regulation</keyword>
<dbReference type="AlphaFoldDB" id="A0A0N0H181"/>
<evidence type="ECO:0000256" key="3">
    <source>
        <dbReference type="ARBA" id="ARBA00023125"/>
    </source>
</evidence>
<evidence type="ECO:0000313" key="7">
    <source>
        <dbReference type="Proteomes" id="UP000037982"/>
    </source>
</evidence>
<comment type="caution">
    <text evidence="6">The sequence shown here is derived from an EMBL/GenBank/DDBJ whole genome shotgun (WGS) entry which is preliminary data.</text>
</comment>
<name>A0A0N0H181_9ACTN</name>
<dbReference type="GO" id="GO:0003700">
    <property type="term" value="F:DNA-binding transcription factor activity"/>
    <property type="evidence" value="ECO:0007669"/>
    <property type="project" value="InterPro"/>
</dbReference>
<dbReference type="SUPFAM" id="SSF46955">
    <property type="entry name" value="Putative DNA-binding domain"/>
    <property type="match status" value="1"/>
</dbReference>
<evidence type="ECO:0000313" key="6">
    <source>
        <dbReference type="EMBL" id="KPC64271.1"/>
    </source>
</evidence>
<protein>
    <submittedName>
        <fullName evidence="6">MerR family transcriptional regulator</fullName>
    </submittedName>
</protein>
<evidence type="ECO:0000256" key="1">
    <source>
        <dbReference type="ARBA" id="ARBA00022491"/>
    </source>
</evidence>
<reference evidence="7" key="1">
    <citation type="submission" date="2015-07" db="EMBL/GenBank/DDBJ databases">
        <authorList>
            <person name="Ju K.-S."/>
            <person name="Doroghazi J.R."/>
            <person name="Metcalf W.W."/>
        </authorList>
    </citation>
    <scope>NUCLEOTIDE SEQUENCE [LARGE SCALE GENOMIC DNA]</scope>
    <source>
        <strain evidence="7">NRRL ISP-5002</strain>
    </source>
</reference>
<proteinExistence type="predicted"/>
<gene>
    <name evidence="6" type="ORF">ADL29_12115</name>
</gene>
<dbReference type="PRINTS" id="PR00040">
    <property type="entry name" value="HTHMERR"/>
</dbReference>
<dbReference type="PATRIC" id="fig|66876.3.peg.2648"/>
<dbReference type="Gene3D" id="1.10.1660.10">
    <property type="match status" value="1"/>
</dbReference>
<dbReference type="Pfam" id="PF13411">
    <property type="entry name" value="MerR_1"/>
    <property type="match status" value="1"/>
</dbReference>
<keyword evidence="3" id="KW-0238">DNA-binding</keyword>
<evidence type="ECO:0000256" key="4">
    <source>
        <dbReference type="ARBA" id="ARBA00023163"/>
    </source>
</evidence>